<organism evidence="1 2">
    <name type="scientific">Favolaschia claudopus</name>
    <dbReference type="NCBI Taxonomy" id="2862362"/>
    <lineage>
        <taxon>Eukaryota</taxon>
        <taxon>Fungi</taxon>
        <taxon>Dikarya</taxon>
        <taxon>Basidiomycota</taxon>
        <taxon>Agaricomycotina</taxon>
        <taxon>Agaricomycetes</taxon>
        <taxon>Agaricomycetidae</taxon>
        <taxon>Agaricales</taxon>
        <taxon>Marasmiineae</taxon>
        <taxon>Mycenaceae</taxon>
        <taxon>Favolaschia</taxon>
    </lineage>
</organism>
<name>A0AAW0AKY4_9AGAR</name>
<protein>
    <submittedName>
        <fullName evidence="1">Uncharacterized protein</fullName>
    </submittedName>
</protein>
<sequence length="425" mass="48827">MEDCVWWGEKFMVHMGSIQFPDHPDELVIAVKRMLMHDSDDRVVWMEGARASELKRLSEEFCQRAEDMDVQLPDFEVASVCLLTDTESGKLSLAQPWRHGTRVDMVHFDPTRIWFAQALNALSHYTYEASNFNSVYVDFEAIYESILSCTDDSEQDEIHLHKLREEDRNYIVLPPYLGRWKEVTTLSATEEEVREAKELFISSSKGATALKKDFAKDGLCMFDHDGRPYIRVEGPEGYGNFILAWTADQHRGQAKGLGLHLQKLSSNMAPRSDYNTPQCPVAEHVRWFMRSLVCIEHDDWEDTVLKIREKGGKAENVAVIDICQQTTRKFFYAGICWERSFVPLNIWNAGDANSNLIESVHRDVNREGVHCTLLGGLKKGQLFDAVKMKTLKNYGITPSFKTGHRSENAYHNNFKRECICRLITS</sequence>
<evidence type="ECO:0000313" key="2">
    <source>
        <dbReference type="Proteomes" id="UP001362999"/>
    </source>
</evidence>
<reference evidence="1 2" key="1">
    <citation type="journal article" date="2024" name="J Genomics">
        <title>Draft genome sequencing and assembly of Favolaschia claudopus CIRM-BRFM 2984 isolated from oak limbs.</title>
        <authorList>
            <person name="Navarro D."/>
            <person name="Drula E."/>
            <person name="Chaduli D."/>
            <person name="Cazenave R."/>
            <person name="Ahrendt S."/>
            <person name="Wang J."/>
            <person name="Lipzen A."/>
            <person name="Daum C."/>
            <person name="Barry K."/>
            <person name="Grigoriev I.V."/>
            <person name="Favel A."/>
            <person name="Rosso M.N."/>
            <person name="Martin F."/>
        </authorList>
    </citation>
    <scope>NUCLEOTIDE SEQUENCE [LARGE SCALE GENOMIC DNA]</scope>
    <source>
        <strain evidence="1 2">CIRM-BRFM 2984</strain>
    </source>
</reference>
<dbReference type="EMBL" id="JAWWNJ010000059">
    <property type="protein sequence ID" value="KAK7013576.1"/>
    <property type="molecule type" value="Genomic_DNA"/>
</dbReference>
<accession>A0AAW0AKY4</accession>
<proteinExistence type="predicted"/>
<dbReference type="AlphaFoldDB" id="A0AAW0AKY4"/>
<evidence type="ECO:0000313" key="1">
    <source>
        <dbReference type="EMBL" id="KAK7013576.1"/>
    </source>
</evidence>
<gene>
    <name evidence="1" type="ORF">R3P38DRAFT_3362875</name>
</gene>
<keyword evidence="2" id="KW-1185">Reference proteome</keyword>
<comment type="caution">
    <text evidence="1">The sequence shown here is derived from an EMBL/GenBank/DDBJ whole genome shotgun (WGS) entry which is preliminary data.</text>
</comment>
<dbReference type="Proteomes" id="UP001362999">
    <property type="component" value="Unassembled WGS sequence"/>
</dbReference>